<feature type="chain" id="PRO_5015533811" evidence="3">
    <location>
        <begin position="18"/>
        <end position="247"/>
    </location>
</feature>
<keyword evidence="3" id="KW-0732">Signal</keyword>
<evidence type="ECO:0000256" key="1">
    <source>
        <dbReference type="PROSITE-ProRule" id="PRU00339"/>
    </source>
</evidence>
<reference evidence="5 6" key="1">
    <citation type="submission" date="2018-05" db="EMBL/GenBank/DDBJ databases">
        <title>Genome sequencing of Flavobacterium sp. HYN0049.</title>
        <authorList>
            <person name="Yi H."/>
            <person name="Baek C."/>
        </authorList>
    </citation>
    <scope>NUCLEOTIDE SEQUENCE [LARGE SCALE GENOMIC DNA]</scope>
    <source>
        <strain evidence="5 6">HYN0049</strain>
    </source>
</reference>
<dbReference type="SMART" id="SM00028">
    <property type="entry name" value="TPR"/>
    <property type="match status" value="2"/>
</dbReference>
<keyword evidence="6" id="KW-1185">Reference proteome</keyword>
<dbReference type="InterPro" id="IPR003646">
    <property type="entry name" value="SH3-like_bac-type"/>
</dbReference>
<feature type="repeat" description="TPR" evidence="1">
    <location>
        <begin position="51"/>
        <end position="84"/>
    </location>
</feature>
<organism evidence="5 6">
    <name type="scientific">Flavobacterium pallidum</name>
    <dbReference type="NCBI Taxonomy" id="2172098"/>
    <lineage>
        <taxon>Bacteria</taxon>
        <taxon>Pseudomonadati</taxon>
        <taxon>Bacteroidota</taxon>
        <taxon>Flavobacteriia</taxon>
        <taxon>Flavobacteriales</taxon>
        <taxon>Flavobacteriaceae</taxon>
        <taxon>Flavobacterium</taxon>
    </lineage>
</organism>
<evidence type="ECO:0000313" key="5">
    <source>
        <dbReference type="EMBL" id="AWI24939.1"/>
    </source>
</evidence>
<dbReference type="KEGG" id="fpal:HYN49_02980"/>
<keyword evidence="1" id="KW-0802">TPR repeat</keyword>
<accession>A0A2S1SEY7</accession>
<proteinExistence type="predicted"/>
<keyword evidence="2" id="KW-0472">Membrane</keyword>
<feature type="transmembrane region" description="Helical" evidence="2">
    <location>
        <begin position="126"/>
        <end position="146"/>
    </location>
</feature>
<evidence type="ECO:0000256" key="3">
    <source>
        <dbReference type="SAM" id="SignalP"/>
    </source>
</evidence>
<dbReference type="AlphaFoldDB" id="A0A2S1SEY7"/>
<dbReference type="InterPro" id="IPR019734">
    <property type="entry name" value="TPR_rpt"/>
</dbReference>
<evidence type="ECO:0000259" key="4">
    <source>
        <dbReference type="SMART" id="SM00287"/>
    </source>
</evidence>
<feature type="repeat" description="TPR" evidence="1">
    <location>
        <begin position="17"/>
        <end position="50"/>
    </location>
</feature>
<dbReference type="PROSITE" id="PS50005">
    <property type="entry name" value="TPR"/>
    <property type="match status" value="2"/>
</dbReference>
<dbReference type="InterPro" id="IPR011990">
    <property type="entry name" value="TPR-like_helical_dom_sf"/>
</dbReference>
<evidence type="ECO:0000256" key="2">
    <source>
        <dbReference type="SAM" id="Phobius"/>
    </source>
</evidence>
<name>A0A2S1SEY7_9FLAO</name>
<protein>
    <submittedName>
        <fullName evidence="5">BatE protein</fullName>
    </submittedName>
</protein>
<dbReference type="Pfam" id="PF13414">
    <property type="entry name" value="TPR_11"/>
    <property type="match status" value="1"/>
</dbReference>
<keyword evidence="2" id="KW-0812">Transmembrane</keyword>
<dbReference type="SUPFAM" id="SSF48452">
    <property type="entry name" value="TPR-like"/>
    <property type="match status" value="1"/>
</dbReference>
<dbReference type="RefSeq" id="WP_108902735.1">
    <property type="nucleotide sequence ID" value="NZ_CP029187.1"/>
</dbReference>
<dbReference type="OrthoDB" id="9776208at2"/>
<feature type="transmembrane region" description="Helical" evidence="2">
    <location>
        <begin position="155"/>
        <end position="176"/>
    </location>
</feature>
<keyword evidence="2" id="KW-1133">Transmembrane helix</keyword>
<gene>
    <name evidence="5" type="ORF">HYN49_02980</name>
</gene>
<sequence length="247" mass="27834">MKNIFYILLLCVSFSFAQSGFEKGNALYRKGNYAEAAESYESVLQAKKHSAELYFNLGNCYYKLHKIAPAIYNYEKALLLSPNDSEIKNNLKFAQKAAIDDVKEVPHVGFLKMIENVAGIFTYETWAWMAVIFAFGCFLLFVGYYFSPTALTKRLYFMGMFASLFVIGLSIGAAYIGRNANADNRSAIVFEDVLPVKSEPKSDAQDAFVLHEGTKVSITDTLDVWRKVRISDQAEGWVPAQSIKEIR</sequence>
<dbReference type="PROSITE" id="PS50293">
    <property type="entry name" value="TPR_REGION"/>
    <property type="match status" value="1"/>
</dbReference>
<feature type="signal peptide" evidence="3">
    <location>
        <begin position="1"/>
        <end position="17"/>
    </location>
</feature>
<dbReference type="Gene3D" id="2.30.30.40">
    <property type="entry name" value="SH3 Domains"/>
    <property type="match status" value="1"/>
</dbReference>
<evidence type="ECO:0000313" key="6">
    <source>
        <dbReference type="Proteomes" id="UP000244937"/>
    </source>
</evidence>
<dbReference type="Gene3D" id="1.25.40.10">
    <property type="entry name" value="Tetratricopeptide repeat domain"/>
    <property type="match status" value="1"/>
</dbReference>
<dbReference type="Proteomes" id="UP000244937">
    <property type="component" value="Chromosome"/>
</dbReference>
<feature type="domain" description="SH3b" evidence="4">
    <location>
        <begin position="184"/>
        <end position="246"/>
    </location>
</feature>
<dbReference type="EMBL" id="CP029187">
    <property type="protein sequence ID" value="AWI24939.1"/>
    <property type="molecule type" value="Genomic_DNA"/>
</dbReference>
<dbReference type="SMART" id="SM00287">
    <property type="entry name" value="SH3b"/>
    <property type="match status" value="1"/>
</dbReference>